<dbReference type="InterPro" id="IPR007197">
    <property type="entry name" value="rSAM"/>
</dbReference>
<keyword evidence="3" id="KW-0004">4Fe-4S</keyword>
<protein>
    <submittedName>
        <fullName evidence="10">Pyruvate formate lyase activating enzyme</fullName>
        <ecNumber evidence="10">1.97.1.4</ecNumber>
    </submittedName>
</protein>
<evidence type="ECO:0000256" key="2">
    <source>
        <dbReference type="ARBA" id="ARBA00009777"/>
    </source>
</evidence>
<dbReference type="SUPFAM" id="SSF102114">
    <property type="entry name" value="Radical SAM enzymes"/>
    <property type="match status" value="1"/>
</dbReference>
<dbReference type="InterPro" id="IPR001989">
    <property type="entry name" value="Radical_activat_CS"/>
</dbReference>
<dbReference type="EMBL" id="KK100481">
    <property type="protein sequence ID" value="KIZ05615.1"/>
    <property type="molecule type" value="Genomic_DNA"/>
</dbReference>
<keyword evidence="11" id="KW-1185">Reference proteome</keyword>
<dbReference type="EC" id="1.97.1.4" evidence="10"/>
<dbReference type="GO" id="GO:0016829">
    <property type="term" value="F:lyase activity"/>
    <property type="evidence" value="ECO:0007669"/>
    <property type="project" value="UniProtKB-KW"/>
</dbReference>
<evidence type="ECO:0000313" key="10">
    <source>
        <dbReference type="EMBL" id="KIZ05615.1"/>
    </source>
</evidence>
<dbReference type="GO" id="GO:0043365">
    <property type="term" value="F:[formate-C-acetyltransferase]-activating enzyme activity"/>
    <property type="evidence" value="ECO:0007669"/>
    <property type="project" value="UniProtKB-EC"/>
</dbReference>
<evidence type="ECO:0000256" key="4">
    <source>
        <dbReference type="ARBA" id="ARBA00022691"/>
    </source>
</evidence>
<dbReference type="Pfam" id="PF13353">
    <property type="entry name" value="Fer4_12"/>
    <property type="match status" value="1"/>
</dbReference>
<evidence type="ECO:0000256" key="3">
    <source>
        <dbReference type="ARBA" id="ARBA00022485"/>
    </source>
</evidence>
<dbReference type="GO" id="GO:0051539">
    <property type="term" value="F:4 iron, 4 sulfur cluster binding"/>
    <property type="evidence" value="ECO:0007669"/>
    <property type="project" value="UniProtKB-KW"/>
</dbReference>
<reference evidence="10 11" key="1">
    <citation type="journal article" date="2013" name="BMC Genomics">
        <title>Reconstruction of the lipid metabolism for the microalga Monoraphidium neglectum from its genome sequence reveals characteristics suitable for biofuel production.</title>
        <authorList>
            <person name="Bogen C."/>
            <person name="Al-Dilaimi A."/>
            <person name="Albersmeier A."/>
            <person name="Wichmann J."/>
            <person name="Grundmann M."/>
            <person name="Rupp O."/>
            <person name="Lauersen K.J."/>
            <person name="Blifernez-Klassen O."/>
            <person name="Kalinowski J."/>
            <person name="Goesmann A."/>
            <person name="Mussgnug J.H."/>
            <person name="Kruse O."/>
        </authorList>
    </citation>
    <scope>NUCLEOTIDE SEQUENCE [LARGE SCALE GENOMIC DNA]</scope>
    <source>
        <strain evidence="10 11">SAG 48.87</strain>
    </source>
</reference>
<dbReference type="Proteomes" id="UP000054498">
    <property type="component" value="Unassembled WGS sequence"/>
</dbReference>
<dbReference type="GO" id="GO:0046872">
    <property type="term" value="F:metal ion binding"/>
    <property type="evidence" value="ECO:0007669"/>
    <property type="project" value="UniProtKB-KW"/>
</dbReference>
<dbReference type="Gene3D" id="3.20.20.70">
    <property type="entry name" value="Aldolase class I"/>
    <property type="match status" value="1"/>
</dbReference>
<dbReference type="PROSITE" id="PS01087">
    <property type="entry name" value="RADICAL_ACTIVATING"/>
    <property type="match status" value="1"/>
</dbReference>
<dbReference type="OrthoDB" id="412320at2759"/>
<organism evidence="10 11">
    <name type="scientific">Monoraphidium neglectum</name>
    <dbReference type="NCBI Taxonomy" id="145388"/>
    <lineage>
        <taxon>Eukaryota</taxon>
        <taxon>Viridiplantae</taxon>
        <taxon>Chlorophyta</taxon>
        <taxon>core chlorophytes</taxon>
        <taxon>Chlorophyceae</taxon>
        <taxon>CS clade</taxon>
        <taxon>Sphaeropleales</taxon>
        <taxon>Selenastraceae</taxon>
        <taxon>Monoraphidium</taxon>
    </lineage>
</organism>
<evidence type="ECO:0000256" key="5">
    <source>
        <dbReference type="ARBA" id="ARBA00022723"/>
    </source>
</evidence>
<evidence type="ECO:0000259" key="9">
    <source>
        <dbReference type="PROSITE" id="PS51918"/>
    </source>
</evidence>
<dbReference type="RefSeq" id="XP_013904634.1">
    <property type="nucleotide sequence ID" value="XM_014049180.1"/>
</dbReference>
<gene>
    <name evidence="10" type="ORF">MNEG_2337</name>
</gene>
<dbReference type="PROSITE" id="PS51918">
    <property type="entry name" value="RADICAL_SAM"/>
    <property type="match status" value="1"/>
</dbReference>
<evidence type="ECO:0000256" key="1">
    <source>
        <dbReference type="ARBA" id="ARBA00001966"/>
    </source>
</evidence>
<keyword evidence="6 10" id="KW-0560">Oxidoreductase</keyword>
<dbReference type="CDD" id="cd01335">
    <property type="entry name" value="Radical_SAM"/>
    <property type="match status" value="1"/>
</dbReference>
<dbReference type="InterPro" id="IPR013785">
    <property type="entry name" value="Aldolase_TIM"/>
</dbReference>
<keyword evidence="10" id="KW-0456">Lyase</keyword>
<dbReference type="KEGG" id="mng:MNEG_2337"/>
<keyword evidence="5" id="KW-0479">Metal-binding</keyword>
<evidence type="ECO:0000313" key="11">
    <source>
        <dbReference type="Proteomes" id="UP000054498"/>
    </source>
</evidence>
<dbReference type="SFLD" id="SFLDS00029">
    <property type="entry name" value="Radical_SAM"/>
    <property type="match status" value="1"/>
</dbReference>
<feature type="domain" description="Radical SAM core" evidence="9">
    <location>
        <begin position="14"/>
        <end position="268"/>
    </location>
</feature>
<evidence type="ECO:0000256" key="8">
    <source>
        <dbReference type="ARBA" id="ARBA00023014"/>
    </source>
</evidence>
<keyword evidence="8" id="KW-0411">Iron-sulfur</keyword>
<comment type="similarity">
    <text evidence="2">Belongs to the organic radical-activating enzymes family.</text>
</comment>
<sequence>MLLGGAINKSFSTVDGPGVRFIVFTQGCAMRCTFCSNPDTWAVHGGEMVSSKDVASQVRRGRQALADARLLPSSAPVHVCGLRVCGQAIRRVLPYLKSSHGGLTCSGGEPLLQPQFTAALFREAHAMGLTTTLDTTGQGTKHKNWDVVLPHTDGVLFCIKSLDPDKYLSMTGLKQLGALRFAAELAERGIPFWARYVLIPGHTDSDRDVGLFADWAVQQPTLAGVELLPYHLYGKNKWEALGLKYPLEGVPTPAPEEVKSVVERLRGAGLRVLCEGMAKSELSGAHTGAHS</sequence>
<keyword evidence="4" id="KW-0949">S-adenosyl-L-methionine</keyword>
<dbReference type="InterPro" id="IPR058240">
    <property type="entry name" value="rSAM_sf"/>
</dbReference>
<dbReference type="PANTHER" id="PTHR30352:SF5">
    <property type="entry name" value="PYRUVATE FORMATE-LYASE 1-ACTIVATING ENZYME"/>
    <property type="match status" value="1"/>
</dbReference>
<keyword evidence="7" id="KW-0408">Iron</keyword>
<name>A0A0D2MSW2_9CHLO</name>
<dbReference type="STRING" id="145388.A0A0D2MSW2"/>
<evidence type="ECO:0000256" key="7">
    <source>
        <dbReference type="ARBA" id="ARBA00023004"/>
    </source>
</evidence>
<dbReference type="GeneID" id="25735215"/>
<comment type="cofactor">
    <cofactor evidence="1">
        <name>[4Fe-4S] cluster</name>
        <dbReference type="ChEBI" id="CHEBI:49883"/>
    </cofactor>
</comment>
<dbReference type="AlphaFoldDB" id="A0A0D2MSW2"/>
<dbReference type="InterPro" id="IPR034457">
    <property type="entry name" value="Organic_radical-activating"/>
</dbReference>
<accession>A0A0D2MSW2</accession>
<keyword evidence="10" id="KW-0670">Pyruvate</keyword>
<dbReference type="PANTHER" id="PTHR30352">
    <property type="entry name" value="PYRUVATE FORMATE-LYASE-ACTIVATING ENZYME"/>
    <property type="match status" value="1"/>
</dbReference>
<dbReference type="Pfam" id="PF04055">
    <property type="entry name" value="Radical_SAM"/>
    <property type="match status" value="1"/>
</dbReference>
<proteinExistence type="inferred from homology"/>
<evidence type="ECO:0000256" key="6">
    <source>
        <dbReference type="ARBA" id="ARBA00023002"/>
    </source>
</evidence>